<geneLocation type="plasmid" evidence="1">
    <name>unnamed1</name>
</geneLocation>
<protein>
    <submittedName>
        <fullName evidence="1">Uncharacterized protein</fullName>
    </submittedName>
</protein>
<evidence type="ECO:0000313" key="1">
    <source>
        <dbReference type="EMBL" id="WUU58401.1"/>
    </source>
</evidence>
<proteinExistence type="predicted"/>
<organism evidence="1">
    <name type="scientific">Streptomyces althioticus</name>
    <dbReference type="NCBI Taxonomy" id="83380"/>
    <lineage>
        <taxon>Bacteria</taxon>
        <taxon>Bacillati</taxon>
        <taxon>Actinomycetota</taxon>
        <taxon>Actinomycetes</taxon>
        <taxon>Kitasatosporales</taxon>
        <taxon>Streptomycetaceae</taxon>
        <taxon>Streptomyces</taxon>
        <taxon>Streptomyces althioticus group</taxon>
    </lineage>
</organism>
<accession>A0ABZ1YI80</accession>
<sequence>MSSRTDAPPATAQALQVRVLADAYGLGAEARARLVDAMLDRQERNARWWSGQLTRPGPRIAEPGQIAERIRWSEREYAFTAAHRAVFTAAL</sequence>
<name>A0ABZ1YI80_9ACTN</name>
<reference evidence="1" key="1">
    <citation type="submission" date="2022-10" db="EMBL/GenBank/DDBJ databases">
        <title>The complete genomes of actinobacterial strains from the NBC collection.</title>
        <authorList>
            <person name="Joergensen T.S."/>
            <person name="Alvarez Arevalo M."/>
            <person name="Sterndorff E.B."/>
            <person name="Faurdal D."/>
            <person name="Vuksanovic O."/>
            <person name="Mourched A.-S."/>
            <person name="Charusanti P."/>
            <person name="Shaw S."/>
            <person name="Blin K."/>
            <person name="Weber T."/>
        </authorList>
    </citation>
    <scope>NUCLEOTIDE SEQUENCE [LARGE SCALE GENOMIC DNA]</scope>
    <source>
        <strain evidence="1">NBC 01686</strain>
        <plasmid evidence="1">unnamed1</plasmid>
    </source>
</reference>
<dbReference type="EMBL" id="CP109208">
    <property type="protein sequence ID" value="WUU58401.1"/>
    <property type="molecule type" value="Genomic_DNA"/>
</dbReference>
<gene>
    <name evidence="1" type="ORF">OIE82_35065</name>
</gene>
<keyword evidence="1" id="KW-0614">Plasmid</keyword>
<dbReference type="RefSeq" id="WP_266477941.1">
    <property type="nucleotide sequence ID" value="NZ_CP109208.1"/>
</dbReference>